<reference evidence="2 4" key="2">
    <citation type="submission" date="2022-01" db="EMBL/GenBank/DDBJ databases">
        <title>VMRC isolate genome collection.</title>
        <authorList>
            <person name="France M."/>
            <person name="Rutt L."/>
            <person name="Humphrys M."/>
            <person name="Ravel J."/>
        </authorList>
    </citation>
    <scope>NUCLEOTIDE SEQUENCE [LARGE SCALE GENOMIC DNA]</scope>
    <source>
        <strain evidence="2 4">C0172B4</strain>
    </source>
</reference>
<evidence type="ECO:0000313" key="5">
    <source>
        <dbReference type="Proteomes" id="UP001211566"/>
    </source>
</evidence>
<keyword evidence="1" id="KW-0812">Transmembrane</keyword>
<keyword evidence="1" id="KW-1133">Transmembrane helix</keyword>
<name>A0AAW5X097_9LACO</name>
<dbReference type="EMBL" id="JAKHEY010000012">
    <property type="protein sequence ID" value="MCZ9678840.1"/>
    <property type="molecule type" value="Genomic_DNA"/>
</dbReference>
<evidence type="ECO:0000313" key="3">
    <source>
        <dbReference type="EMBL" id="MCZ9678840.1"/>
    </source>
</evidence>
<feature type="transmembrane region" description="Helical" evidence="1">
    <location>
        <begin position="6"/>
        <end position="22"/>
    </location>
</feature>
<organism evidence="3 5">
    <name type="scientific">Lactobacillus mulieris</name>
    <dbReference type="NCBI Taxonomy" id="2508708"/>
    <lineage>
        <taxon>Bacteria</taxon>
        <taxon>Bacillati</taxon>
        <taxon>Bacillota</taxon>
        <taxon>Bacilli</taxon>
        <taxon>Lactobacillales</taxon>
        <taxon>Lactobacillaceae</taxon>
        <taxon>Lactobacillus</taxon>
    </lineage>
</organism>
<dbReference type="EMBL" id="JAKHPW010000011">
    <property type="protein sequence ID" value="MCZ3622697.1"/>
    <property type="molecule type" value="Genomic_DNA"/>
</dbReference>
<evidence type="ECO:0000313" key="2">
    <source>
        <dbReference type="EMBL" id="MCZ3622697.1"/>
    </source>
</evidence>
<dbReference type="Proteomes" id="UP001211566">
    <property type="component" value="Unassembled WGS sequence"/>
</dbReference>
<evidence type="ECO:0000313" key="4">
    <source>
        <dbReference type="Proteomes" id="UP001211420"/>
    </source>
</evidence>
<sequence length="69" mass="8226">MEGLVYVILFIGAFIYYYCKNNRKNNMILKVRNYQFNSVLTIIILNDSIAEWELSIAPKKLLFSHFINY</sequence>
<evidence type="ECO:0000256" key="1">
    <source>
        <dbReference type="SAM" id="Phobius"/>
    </source>
</evidence>
<dbReference type="RefSeq" id="WP_269255020.1">
    <property type="nucleotide sequence ID" value="NZ_JAKHEY010000012.1"/>
</dbReference>
<keyword evidence="4" id="KW-1185">Reference proteome</keyword>
<dbReference type="AlphaFoldDB" id="A0AAW5X097"/>
<protein>
    <submittedName>
        <fullName evidence="3">Uncharacterized protein</fullName>
    </submittedName>
</protein>
<accession>A0AAW5X097</accession>
<comment type="caution">
    <text evidence="3">The sequence shown here is derived from an EMBL/GenBank/DDBJ whole genome shotgun (WGS) entry which is preliminary data.</text>
</comment>
<keyword evidence="1" id="KW-0472">Membrane</keyword>
<gene>
    <name evidence="2" type="ORF">L2772_07530</name>
    <name evidence="3" type="ORF">L2Z99_07175</name>
</gene>
<proteinExistence type="predicted"/>
<dbReference type="Proteomes" id="UP001211420">
    <property type="component" value="Unassembled WGS sequence"/>
</dbReference>
<reference evidence="3" key="1">
    <citation type="submission" date="2022-01" db="EMBL/GenBank/DDBJ databases">
        <title>STING isolate genome collection.</title>
        <authorList>
            <person name="France M."/>
            <person name="Rutt L."/>
            <person name="Humphrys M."/>
            <person name="Ravel J."/>
        </authorList>
    </citation>
    <scope>NUCLEOTIDE SEQUENCE</scope>
    <source>
        <strain evidence="3">C0081E5</strain>
    </source>
</reference>